<keyword evidence="2" id="KW-1185">Reference proteome</keyword>
<feature type="non-terminal residue" evidence="1">
    <location>
        <position position="1"/>
    </location>
</feature>
<gene>
    <name evidence="1" type="ORF">VP01_5636g1</name>
</gene>
<organism evidence="1 2">
    <name type="scientific">Puccinia sorghi</name>
    <dbReference type="NCBI Taxonomy" id="27349"/>
    <lineage>
        <taxon>Eukaryota</taxon>
        <taxon>Fungi</taxon>
        <taxon>Dikarya</taxon>
        <taxon>Basidiomycota</taxon>
        <taxon>Pucciniomycotina</taxon>
        <taxon>Pucciniomycetes</taxon>
        <taxon>Pucciniales</taxon>
        <taxon>Pucciniaceae</taxon>
        <taxon>Puccinia</taxon>
    </lineage>
</organism>
<evidence type="ECO:0000313" key="2">
    <source>
        <dbReference type="Proteomes" id="UP000037035"/>
    </source>
</evidence>
<accession>A0A0L6UIX0</accession>
<dbReference type="OrthoDB" id="2506952at2759"/>
<feature type="non-terminal residue" evidence="1">
    <location>
        <position position="170"/>
    </location>
</feature>
<comment type="caution">
    <text evidence="1">The sequence shown here is derived from an EMBL/GenBank/DDBJ whole genome shotgun (WGS) entry which is preliminary data.</text>
</comment>
<protein>
    <submittedName>
        <fullName evidence="1">Uncharacterized protein</fullName>
    </submittedName>
</protein>
<sequence>LTCHHQLHLPVDKICSQSPLTSQPKKSTWDVKPSVESLTISSKQEDARKDDPISRWDQYVIPFQTIYTKLGSKKSNIDLKVTWISESQLNALEEPSKQPLPNLEYWPPGDQSSPVLASQISSCYPACFSAASGKKQSNGEELGRMGSPLMDDLGGEVILNSVRVQSHSLL</sequence>
<dbReference type="Proteomes" id="UP000037035">
    <property type="component" value="Unassembled WGS sequence"/>
</dbReference>
<reference evidence="1 2" key="1">
    <citation type="submission" date="2015-08" db="EMBL/GenBank/DDBJ databases">
        <title>Next Generation Sequencing and Analysis of the Genome of Puccinia sorghi L Schw, the Causal Agent of Maize Common Rust.</title>
        <authorList>
            <person name="Rochi L."/>
            <person name="Burguener G."/>
            <person name="Darino M."/>
            <person name="Turjanski A."/>
            <person name="Kreff E."/>
            <person name="Dieguez M.J."/>
            <person name="Sacco F."/>
        </authorList>
    </citation>
    <scope>NUCLEOTIDE SEQUENCE [LARGE SCALE GENOMIC DNA]</scope>
    <source>
        <strain evidence="1 2">RO10H11247</strain>
    </source>
</reference>
<evidence type="ECO:0000313" key="1">
    <source>
        <dbReference type="EMBL" id="KNZ48484.1"/>
    </source>
</evidence>
<proteinExistence type="predicted"/>
<dbReference type="VEuPathDB" id="FungiDB:VP01_5636g1"/>
<dbReference type="AlphaFoldDB" id="A0A0L6UIX0"/>
<dbReference type="EMBL" id="LAVV01010870">
    <property type="protein sequence ID" value="KNZ48484.1"/>
    <property type="molecule type" value="Genomic_DNA"/>
</dbReference>
<name>A0A0L6UIX0_9BASI</name>